<dbReference type="AlphaFoldDB" id="A0A6M3J0C3"/>
<reference evidence="2" key="1">
    <citation type="submission" date="2020-03" db="EMBL/GenBank/DDBJ databases">
        <title>The deep terrestrial virosphere.</title>
        <authorList>
            <person name="Holmfeldt K."/>
            <person name="Nilsson E."/>
            <person name="Simone D."/>
            <person name="Lopez-Fernandez M."/>
            <person name="Wu X."/>
            <person name="de Brujin I."/>
            <person name="Lundin D."/>
            <person name="Andersson A."/>
            <person name="Bertilsson S."/>
            <person name="Dopson M."/>
        </authorList>
    </citation>
    <scope>NUCLEOTIDE SEQUENCE</scope>
    <source>
        <strain evidence="2">MM415B00659</strain>
    </source>
</reference>
<accession>A0A6M3J0C3</accession>
<feature type="domain" description="Glycosyl transferase family 1" evidence="1">
    <location>
        <begin position="192"/>
        <end position="272"/>
    </location>
</feature>
<keyword evidence="2" id="KW-0808">Transferase</keyword>
<dbReference type="Gene3D" id="3.40.50.2000">
    <property type="entry name" value="Glycogen Phosphorylase B"/>
    <property type="match status" value="1"/>
</dbReference>
<dbReference type="Pfam" id="PF00534">
    <property type="entry name" value="Glycos_transf_1"/>
    <property type="match status" value="1"/>
</dbReference>
<dbReference type="InterPro" id="IPR001296">
    <property type="entry name" value="Glyco_trans_1"/>
</dbReference>
<evidence type="ECO:0000313" key="2">
    <source>
        <dbReference type="EMBL" id="QJA63054.1"/>
    </source>
</evidence>
<proteinExistence type="predicted"/>
<dbReference type="SUPFAM" id="SSF53756">
    <property type="entry name" value="UDP-Glycosyltransferase/glycogen phosphorylase"/>
    <property type="match status" value="1"/>
</dbReference>
<evidence type="ECO:0000259" key="1">
    <source>
        <dbReference type="Pfam" id="PF00534"/>
    </source>
</evidence>
<protein>
    <submittedName>
        <fullName evidence="2">Putative glycosyltransferase</fullName>
    </submittedName>
</protein>
<dbReference type="EMBL" id="MT141489">
    <property type="protein sequence ID" value="QJA63054.1"/>
    <property type="molecule type" value="Genomic_DNA"/>
</dbReference>
<gene>
    <name evidence="2" type="ORF">MM415B00659_0008</name>
</gene>
<sequence>MAMKVLLLTSGSDWANLGYTFSRSLQTVGIDAIMLGKSPRAYGYPNRGISVGDISSHVESADIIQFMHSTYVETGIDLGDKRVFVFHGGGHYRDNPFEINRLFNPIVEKTLIQTGDLFGKGAKNEVLLSPAIDIEQIAPVFKSVNSNRLVIGHFPSSSEDKGSDIIAQAIKLVNYDKKFFGKFLYVTSESKVKWRENIERMSYCDIYIEQMKLGEWGISALEAAALGKVVITNFKSEVMYLKEYGNHELVIANNINELVFSIKKILSMDQWEILNKKNKTREWVEKVHNLSATGKRLKEVIYGI</sequence>
<name>A0A6M3J0C3_9ZZZZ</name>
<organism evidence="2">
    <name type="scientific">viral metagenome</name>
    <dbReference type="NCBI Taxonomy" id="1070528"/>
    <lineage>
        <taxon>unclassified sequences</taxon>
        <taxon>metagenomes</taxon>
        <taxon>organismal metagenomes</taxon>
    </lineage>
</organism>
<dbReference type="GO" id="GO:0016757">
    <property type="term" value="F:glycosyltransferase activity"/>
    <property type="evidence" value="ECO:0007669"/>
    <property type="project" value="InterPro"/>
</dbReference>